<comment type="caution">
    <text evidence="8">The sequence shown here is derived from an EMBL/GenBank/DDBJ whole genome shotgun (WGS) entry which is preliminary data.</text>
</comment>
<dbReference type="InterPro" id="IPR009057">
    <property type="entry name" value="Homeodomain-like_sf"/>
</dbReference>
<protein>
    <recommendedName>
        <fullName evidence="7">Homeobox domain-containing protein</fullName>
    </recommendedName>
</protein>
<feature type="DNA-binding region" description="Homeobox" evidence="5">
    <location>
        <begin position="78"/>
        <end position="137"/>
    </location>
</feature>
<dbReference type="InterPro" id="IPR050877">
    <property type="entry name" value="EMX-VAX-Noto_Homeobox_TFs"/>
</dbReference>
<dbReference type="AlphaFoldDB" id="A0A811JVS3"/>
<dbReference type="GO" id="GO:0007420">
    <property type="term" value="P:brain development"/>
    <property type="evidence" value="ECO:0007669"/>
    <property type="project" value="TreeGrafter"/>
</dbReference>
<keyword evidence="2 5" id="KW-0238">DNA-binding</keyword>
<dbReference type="PRINTS" id="PR00024">
    <property type="entry name" value="HOMEOBOX"/>
</dbReference>
<dbReference type="GO" id="GO:0005634">
    <property type="term" value="C:nucleus"/>
    <property type="evidence" value="ECO:0007669"/>
    <property type="project" value="UniProtKB-SubCell"/>
</dbReference>
<evidence type="ECO:0000313" key="8">
    <source>
        <dbReference type="EMBL" id="CAD5207549.1"/>
    </source>
</evidence>
<evidence type="ECO:0000256" key="1">
    <source>
        <dbReference type="ARBA" id="ARBA00004123"/>
    </source>
</evidence>
<evidence type="ECO:0000256" key="5">
    <source>
        <dbReference type="PROSITE-ProRule" id="PRU00108"/>
    </source>
</evidence>
<dbReference type="SUPFAM" id="SSF46689">
    <property type="entry name" value="Homeodomain-like"/>
    <property type="match status" value="1"/>
</dbReference>
<dbReference type="CDD" id="cd00086">
    <property type="entry name" value="homeodomain"/>
    <property type="match status" value="1"/>
</dbReference>
<dbReference type="PANTHER" id="PTHR24339:SF28">
    <property type="entry name" value="E5-RELATED"/>
    <property type="match status" value="1"/>
</dbReference>
<evidence type="ECO:0000256" key="3">
    <source>
        <dbReference type="ARBA" id="ARBA00023155"/>
    </source>
</evidence>
<keyword evidence="3 5" id="KW-0371">Homeobox</keyword>
<name>A0A811JVS3_9BILA</name>
<dbReference type="Gene3D" id="1.10.10.60">
    <property type="entry name" value="Homeodomain-like"/>
    <property type="match status" value="1"/>
</dbReference>
<evidence type="ECO:0000256" key="2">
    <source>
        <dbReference type="ARBA" id="ARBA00023125"/>
    </source>
</evidence>
<dbReference type="InterPro" id="IPR017970">
    <property type="entry name" value="Homeobox_CS"/>
</dbReference>
<proteinExistence type="predicted"/>
<dbReference type="GO" id="GO:0000981">
    <property type="term" value="F:DNA-binding transcription factor activity, RNA polymerase II-specific"/>
    <property type="evidence" value="ECO:0007669"/>
    <property type="project" value="InterPro"/>
</dbReference>
<accession>A0A811JVS3</accession>
<evidence type="ECO:0000256" key="4">
    <source>
        <dbReference type="ARBA" id="ARBA00023242"/>
    </source>
</evidence>
<evidence type="ECO:0000313" key="9">
    <source>
        <dbReference type="Proteomes" id="UP000614601"/>
    </source>
</evidence>
<sequence>MTSKFGIADILSPEDKASTSVLKRKVSNGPICQTMSFFDVIYPHLSNSQRYDSFDSKRDGENDINSLCNVIFKQMNKNKRTRTSFTQYQLDALEEAFKSSHYVSSVERKAIANKLRLNETQVKVWFQNRRTKQKKVDPNEIKEFSNGKDE</sequence>
<feature type="domain" description="Homeobox" evidence="7">
    <location>
        <begin position="76"/>
        <end position="136"/>
    </location>
</feature>
<dbReference type="PROSITE" id="PS00027">
    <property type="entry name" value="HOMEOBOX_1"/>
    <property type="match status" value="1"/>
</dbReference>
<gene>
    <name evidence="8" type="ORF">BOKJ2_LOCUS2233</name>
</gene>
<dbReference type="Proteomes" id="UP000614601">
    <property type="component" value="Unassembled WGS sequence"/>
</dbReference>
<keyword evidence="9" id="KW-1185">Reference proteome</keyword>
<dbReference type="GO" id="GO:0000978">
    <property type="term" value="F:RNA polymerase II cis-regulatory region sequence-specific DNA binding"/>
    <property type="evidence" value="ECO:0007669"/>
    <property type="project" value="TreeGrafter"/>
</dbReference>
<dbReference type="Pfam" id="PF00046">
    <property type="entry name" value="Homeodomain"/>
    <property type="match status" value="1"/>
</dbReference>
<evidence type="ECO:0000259" key="7">
    <source>
        <dbReference type="PROSITE" id="PS50071"/>
    </source>
</evidence>
<dbReference type="OrthoDB" id="6159439at2759"/>
<dbReference type="PROSITE" id="PS50071">
    <property type="entry name" value="HOMEOBOX_2"/>
    <property type="match status" value="1"/>
</dbReference>
<dbReference type="EMBL" id="CAJFCW020000001">
    <property type="protein sequence ID" value="CAG9086080.1"/>
    <property type="molecule type" value="Genomic_DNA"/>
</dbReference>
<dbReference type="PANTHER" id="PTHR24339">
    <property type="entry name" value="HOMEOBOX PROTEIN EMX-RELATED"/>
    <property type="match status" value="1"/>
</dbReference>
<dbReference type="Proteomes" id="UP000783686">
    <property type="component" value="Unassembled WGS sequence"/>
</dbReference>
<dbReference type="GO" id="GO:0030182">
    <property type="term" value="P:neuron differentiation"/>
    <property type="evidence" value="ECO:0007669"/>
    <property type="project" value="TreeGrafter"/>
</dbReference>
<organism evidence="8 9">
    <name type="scientific">Bursaphelenchus okinawaensis</name>
    <dbReference type="NCBI Taxonomy" id="465554"/>
    <lineage>
        <taxon>Eukaryota</taxon>
        <taxon>Metazoa</taxon>
        <taxon>Ecdysozoa</taxon>
        <taxon>Nematoda</taxon>
        <taxon>Chromadorea</taxon>
        <taxon>Rhabditida</taxon>
        <taxon>Tylenchina</taxon>
        <taxon>Tylenchomorpha</taxon>
        <taxon>Aphelenchoidea</taxon>
        <taxon>Aphelenchoididae</taxon>
        <taxon>Bursaphelenchus</taxon>
    </lineage>
</organism>
<evidence type="ECO:0000256" key="6">
    <source>
        <dbReference type="RuleBase" id="RU000682"/>
    </source>
</evidence>
<dbReference type="EMBL" id="CAJFDH010000001">
    <property type="protein sequence ID" value="CAD5207549.1"/>
    <property type="molecule type" value="Genomic_DNA"/>
</dbReference>
<comment type="subcellular location">
    <subcellularLocation>
        <location evidence="1 5 6">Nucleus</location>
    </subcellularLocation>
</comment>
<keyword evidence="4 5" id="KW-0539">Nucleus</keyword>
<dbReference type="SMART" id="SM00389">
    <property type="entry name" value="HOX"/>
    <property type="match status" value="1"/>
</dbReference>
<dbReference type="InterPro" id="IPR001356">
    <property type="entry name" value="HD"/>
</dbReference>
<dbReference type="InterPro" id="IPR020479">
    <property type="entry name" value="HD_metazoa"/>
</dbReference>
<reference evidence="8" key="1">
    <citation type="submission" date="2020-09" db="EMBL/GenBank/DDBJ databases">
        <authorList>
            <person name="Kikuchi T."/>
        </authorList>
    </citation>
    <scope>NUCLEOTIDE SEQUENCE</scope>
    <source>
        <strain evidence="8">SH1</strain>
    </source>
</reference>